<proteinExistence type="predicted"/>
<name>I7M6F6_TETTS</name>
<gene>
    <name evidence="1" type="ORF">TTHERM_00530740</name>
</gene>
<accession>I7M6F6</accession>
<sequence>MQSTEEQKKTIKENFLNLLYNIFFDYNVVDMRDEMRKIMINEIYQRPNHEKSCFFPNYKDQNEAKEDFKVQVDTVMNKLKNNQYDTKDDIYKMGDAMYFIPLEDIKKNLPPFLR</sequence>
<evidence type="ECO:0000313" key="2">
    <source>
        <dbReference type="Proteomes" id="UP000009168"/>
    </source>
</evidence>
<dbReference type="Proteomes" id="UP000009168">
    <property type="component" value="Unassembled WGS sequence"/>
</dbReference>
<organism evidence="1 2">
    <name type="scientific">Tetrahymena thermophila (strain SB210)</name>
    <dbReference type="NCBI Taxonomy" id="312017"/>
    <lineage>
        <taxon>Eukaryota</taxon>
        <taxon>Sar</taxon>
        <taxon>Alveolata</taxon>
        <taxon>Ciliophora</taxon>
        <taxon>Intramacronucleata</taxon>
        <taxon>Oligohymenophorea</taxon>
        <taxon>Hymenostomatida</taxon>
        <taxon>Tetrahymenina</taxon>
        <taxon>Tetrahymenidae</taxon>
        <taxon>Tetrahymena</taxon>
    </lineage>
</organism>
<dbReference type="InParanoid" id="I7M6F6"/>
<evidence type="ECO:0000313" key="1">
    <source>
        <dbReference type="EMBL" id="EAR85116.1"/>
    </source>
</evidence>
<keyword evidence="2" id="KW-1185">Reference proteome</keyword>
<dbReference type="GeneID" id="7835388"/>
<dbReference type="RefSeq" id="XP_001032779.1">
    <property type="nucleotide sequence ID" value="XM_001032779.3"/>
</dbReference>
<dbReference type="EMBL" id="GG662522">
    <property type="protein sequence ID" value="EAR85116.1"/>
    <property type="molecule type" value="Genomic_DNA"/>
</dbReference>
<reference evidence="2" key="1">
    <citation type="journal article" date="2006" name="PLoS Biol.">
        <title>Macronuclear genome sequence of the ciliate Tetrahymena thermophila, a model eukaryote.</title>
        <authorList>
            <person name="Eisen J.A."/>
            <person name="Coyne R.S."/>
            <person name="Wu M."/>
            <person name="Wu D."/>
            <person name="Thiagarajan M."/>
            <person name="Wortman J.R."/>
            <person name="Badger J.H."/>
            <person name="Ren Q."/>
            <person name="Amedeo P."/>
            <person name="Jones K.M."/>
            <person name="Tallon L.J."/>
            <person name="Delcher A.L."/>
            <person name="Salzberg S.L."/>
            <person name="Silva J.C."/>
            <person name="Haas B.J."/>
            <person name="Majoros W.H."/>
            <person name="Farzad M."/>
            <person name="Carlton J.M."/>
            <person name="Smith R.K. Jr."/>
            <person name="Garg J."/>
            <person name="Pearlman R.E."/>
            <person name="Karrer K.M."/>
            <person name="Sun L."/>
            <person name="Manning G."/>
            <person name="Elde N.C."/>
            <person name="Turkewitz A.P."/>
            <person name="Asai D.J."/>
            <person name="Wilkes D.E."/>
            <person name="Wang Y."/>
            <person name="Cai H."/>
            <person name="Collins K."/>
            <person name="Stewart B.A."/>
            <person name="Lee S.R."/>
            <person name="Wilamowska K."/>
            <person name="Weinberg Z."/>
            <person name="Ruzzo W.L."/>
            <person name="Wloga D."/>
            <person name="Gaertig J."/>
            <person name="Frankel J."/>
            <person name="Tsao C.-C."/>
            <person name="Gorovsky M.A."/>
            <person name="Keeling P.J."/>
            <person name="Waller R.F."/>
            <person name="Patron N.J."/>
            <person name="Cherry J.M."/>
            <person name="Stover N.A."/>
            <person name="Krieger C.J."/>
            <person name="del Toro C."/>
            <person name="Ryder H.F."/>
            <person name="Williamson S.C."/>
            <person name="Barbeau R.A."/>
            <person name="Hamilton E.P."/>
            <person name="Orias E."/>
        </authorList>
    </citation>
    <scope>NUCLEOTIDE SEQUENCE [LARGE SCALE GENOMIC DNA]</scope>
    <source>
        <strain evidence="2">SB210</strain>
    </source>
</reference>
<protein>
    <submittedName>
        <fullName evidence="1">Uncharacterized protein</fullName>
    </submittedName>
</protein>
<dbReference type="HOGENOM" id="CLU_2126073_0_0_1"/>
<dbReference type="AlphaFoldDB" id="I7M6F6"/>
<dbReference type="KEGG" id="tet:TTHERM_00530740"/>